<dbReference type="Proteomes" id="UP000433945">
    <property type="component" value="Unassembled WGS sequence"/>
</dbReference>
<dbReference type="GO" id="GO:0016989">
    <property type="term" value="F:sigma factor antagonist activity"/>
    <property type="evidence" value="ECO:0007669"/>
    <property type="project" value="TreeGrafter"/>
</dbReference>
<feature type="coiled-coil region" evidence="1">
    <location>
        <begin position="111"/>
        <end position="138"/>
    </location>
</feature>
<keyword evidence="5" id="KW-1185">Reference proteome</keyword>
<dbReference type="Pfam" id="PF10099">
    <property type="entry name" value="RskA_C"/>
    <property type="match status" value="1"/>
</dbReference>
<dbReference type="InterPro" id="IPR051474">
    <property type="entry name" value="Anti-sigma-K/W_factor"/>
</dbReference>
<evidence type="ECO:0000256" key="1">
    <source>
        <dbReference type="SAM" id="Coils"/>
    </source>
</evidence>
<name>A0A6N8HE25_9FLAO</name>
<dbReference type="AlphaFoldDB" id="A0A6N8HE25"/>
<evidence type="ECO:0000313" key="5">
    <source>
        <dbReference type="Proteomes" id="UP000433945"/>
    </source>
</evidence>
<evidence type="ECO:0000259" key="3">
    <source>
        <dbReference type="Pfam" id="PF10099"/>
    </source>
</evidence>
<dbReference type="PANTHER" id="PTHR37461">
    <property type="entry name" value="ANTI-SIGMA-K FACTOR RSKA"/>
    <property type="match status" value="1"/>
</dbReference>
<accession>A0A6N8HE25</accession>
<reference evidence="4 5" key="1">
    <citation type="submission" date="2019-12" db="EMBL/GenBank/DDBJ databases">
        <authorList>
            <person name="Sun J.-Q."/>
        </authorList>
    </citation>
    <scope>NUCLEOTIDE SEQUENCE [LARGE SCALE GENOMIC DNA]</scope>
    <source>
        <strain evidence="4 5">JCM 17928</strain>
    </source>
</reference>
<keyword evidence="2" id="KW-0812">Transmembrane</keyword>
<evidence type="ECO:0000313" key="4">
    <source>
        <dbReference type="EMBL" id="MUV02907.1"/>
    </source>
</evidence>
<gene>
    <name evidence="4" type="ORF">GN157_04220</name>
</gene>
<dbReference type="InterPro" id="IPR018764">
    <property type="entry name" value="RskA_C"/>
</dbReference>
<proteinExistence type="predicted"/>
<feature type="domain" description="Anti-sigma K factor RskA C-terminal" evidence="3">
    <location>
        <begin position="94"/>
        <end position="253"/>
    </location>
</feature>
<organism evidence="4 5">
    <name type="scientific">Flavobacterium rakeshii</name>
    <dbReference type="NCBI Taxonomy" id="1038845"/>
    <lineage>
        <taxon>Bacteria</taxon>
        <taxon>Pseudomonadati</taxon>
        <taxon>Bacteroidota</taxon>
        <taxon>Flavobacteriia</taxon>
        <taxon>Flavobacteriales</taxon>
        <taxon>Flavobacteriaceae</taxon>
        <taxon>Flavobacterium</taxon>
    </lineage>
</organism>
<comment type="caution">
    <text evidence="4">The sequence shown here is derived from an EMBL/GenBank/DDBJ whole genome shotgun (WGS) entry which is preliminary data.</text>
</comment>
<dbReference type="GO" id="GO:0005886">
    <property type="term" value="C:plasma membrane"/>
    <property type="evidence" value="ECO:0007669"/>
    <property type="project" value="InterPro"/>
</dbReference>
<protein>
    <submittedName>
        <fullName evidence="4">Anti-sigma factor</fullName>
    </submittedName>
</protein>
<evidence type="ECO:0000256" key="2">
    <source>
        <dbReference type="SAM" id="Phobius"/>
    </source>
</evidence>
<dbReference type="GO" id="GO:0006417">
    <property type="term" value="P:regulation of translation"/>
    <property type="evidence" value="ECO:0007669"/>
    <property type="project" value="TreeGrafter"/>
</dbReference>
<feature type="transmembrane region" description="Helical" evidence="2">
    <location>
        <begin position="91"/>
        <end position="109"/>
    </location>
</feature>
<dbReference type="EMBL" id="WOWP01000013">
    <property type="protein sequence ID" value="MUV02907.1"/>
    <property type="molecule type" value="Genomic_DNA"/>
</dbReference>
<sequence length="265" mass="29532">MMNTEYIESGILELYVFGLLSEEENLKVKEMADSNEDVKAEILSIEKAVIDLSYSVSPYLSAEVYNKIRQQLIEKHEGVVQMPRKSTTGSYLGWAAAVILLFGLGFQYYQYNQATEEVQATKTERDKFEQMLANVSQENTQNEKALAIIRDKNNNVVSLAGQTVAPEAYAKVYLNNEDNKIYVDIAGLPEPPKDKVYQVWALKLKPQLDPTSIGVLDDSQRTQNKGIFAVENFEGAEAFGITLEPAGGSPSPTLEQLYTLGEVKS</sequence>
<keyword evidence="2" id="KW-1133">Transmembrane helix</keyword>
<dbReference type="PANTHER" id="PTHR37461:SF1">
    <property type="entry name" value="ANTI-SIGMA-K FACTOR RSKA"/>
    <property type="match status" value="1"/>
</dbReference>
<keyword evidence="2" id="KW-0472">Membrane</keyword>
<keyword evidence="1" id="KW-0175">Coiled coil</keyword>